<gene>
    <name evidence="8" type="ORF">Pcinc_022975</name>
</gene>
<dbReference type="SMART" id="SM00724">
    <property type="entry name" value="TLC"/>
    <property type="match status" value="1"/>
</dbReference>
<dbReference type="PANTHER" id="PTHR13439:SF66">
    <property type="entry name" value="BCDNA.GH12326"/>
    <property type="match status" value="1"/>
</dbReference>
<accession>A0AAE1KCW0</accession>
<sequence>MLETVKTQLAVGAYALVAWFALYLLIASVLRMWVRTNHLPIAHRAHIAESFVSGVQGVACAIVGVLTVRACWHDVMQVRYPLAVYYSSIGIAYFIYDLWAMYKSHVSRTDTSCEFVHCLLSYLKNDVLMIVHHLTIVMLLFPAIVYHSPMGHFFVGCFYCTELSTPFVNARVILSRLGRKNSKIYVVNGLLMMTVFAMCRVAMFPVMYAVYLSQQTVAPSHIHALASIPIMCHLSCLLVLAPQIYWLGLMVKGALAVMRVTSPEFDKDD</sequence>
<feature type="transmembrane region" description="Helical" evidence="6">
    <location>
        <begin position="186"/>
        <end position="210"/>
    </location>
</feature>
<dbReference type="InterPro" id="IPR006634">
    <property type="entry name" value="TLC-dom"/>
</dbReference>
<protein>
    <recommendedName>
        <fullName evidence="7">TLC domain-containing protein</fullName>
    </recommendedName>
</protein>
<evidence type="ECO:0000259" key="7">
    <source>
        <dbReference type="PROSITE" id="PS50922"/>
    </source>
</evidence>
<evidence type="ECO:0000256" key="3">
    <source>
        <dbReference type="ARBA" id="ARBA00022989"/>
    </source>
</evidence>
<evidence type="ECO:0000256" key="5">
    <source>
        <dbReference type="PROSITE-ProRule" id="PRU00205"/>
    </source>
</evidence>
<dbReference type="AlphaFoldDB" id="A0AAE1KCW0"/>
<keyword evidence="2 5" id="KW-0812">Transmembrane</keyword>
<feature type="transmembrane region" description="Helical" evidence="6">
    <location>
        <begin position="153"/>
        <end position="174"/>
    </location>
</feature>
<keyword evidence="3 6" id="KW-1133">Transmembrane helix</keyword>
<reference evidence="8" key="1">
    <citation type="submission" date="2023-10" db="EMBL/GenBank/DDBJ databases">
        <title>Genome assemblies of two species of porcelain crab, Petrolisthes cinctipes and Petrolisthes manimaculis (Anomura: Porcellanidae).</title>
        <authorList>
            <person name="Angst P."/>
        </authorList>
    </citation>
    <scope>NUCLEOTIDE SEQUENCE</scope>
    <source>
        <strain evidence="8">PB745_01</strain>
        <tissue evidence="8">Gill</tissue>
    </source>
</reference>
<evidence type="ECO:0000256" key="6">
    <source>
        <dbReference type="SAM" id="Phobius"/>
    </source>
</evidence>
<evidence type="ECO:0000256" key="1">
    <source>
        <dbReference type="ARBA" id="ARBA00004141"/>
    </source>
</evidence>
<dbReference type="Proteomes" id="UP001286313">
    <property type="component" value="Unassembled WGS sequence"/>
</dbReference>
<dbReference type="EMBL" id="JAWQEG010002452">
    <property type="protein sequence ID" value="KAK3871911.1"/>
    <property type="molecule type" value="Genomic_DNA"/>
</dbReference>
<evidence type="ECO:0000256" key="2">
    <source>
        <dbReference type="ARBA" id="ARBA00022692"/>
    </source>
</evidence>
<organism evidence="8 9">
    <name type="scientific">Petrolisthes cinctipes</name>
    <name type="common">Flat porcelain crab</name>
    <dbReference type="NCBI Taxonomy" id="88211"/>
    <lineage>
        <taxon>Eukaryota</taxon>
        <taxon>Metazoa</taxon>
        <taxon>Ecdysozoa</taxon>
        <taxon>Arthropoda</taxon>
        <taxon>Crustacea</taxon>
        <taxon>Multicrustacea</taxon>
        <taxon>Malacostraca</taxon>
        <taxon>Eumalacostraca</taxon>
        <taxon>Eucarida</taxon>
        <taxon>Decapoda</taxon>
        <taxon>Pleocyemata</taxon>
        <taxon>Anomura</taxon>
        <taxon>Galatheoidea</taxon>
        <taxon>Porcellanidae</taxon>
        <taxon>Petrolisthes</taxon>
    </lineage>
</organism>
<dbReference type="GO" id="GO:0016020">
    <property type="term" value="C:membrane"/>
    <property type="evidence" value="ECO:0007669"/>
    <property type="project" value="UniProtKB-SubCell"/>
</dbReference>
<name>A0AAE1KCW0_PETCI</name>
<evidence type="ECO:0000256" key="4">
    <source>
        <dbReference type="ARBA" id="ARBA00023136"/>
    </source>
</evidence>
<evidence type="ECO:0000313" key="9">
    <source>
        <dbReference type="Proteomes" id="UP001286313"/>
    </source>
</evidence>
<evidence type="ECO:0000313" key="8">
    <source>
        <dbReference type="EMBL" id="KAK3871911.1"/>
    </source>
</evidence>
<dbReference type="GO" id="GO:0005783">
    <property type="term" value="C:endoplasmic reticulum"/>
    <property type="evidence" value="ECO:0007669"/>
    <property type="project" value="TreeGrafter"/>
</dbReference>
<feature type="transmembrane region" description="Helical" evidence="6">
    <location>
        <begin position="127"/>
        <end position="147"/>
    </location>
</feature>
<feature type="domain" description="TLC" evidence="7">
    <location>
        <begin position="42"/>
        <end position="259"/>
    </location>
</feature>
<proteinExistence type="predicted"/>
<feature type="transmembrane region" description="Helical" evidence="6">
    <location>
        <begin position="12"/>
        <end position="34"/>
    </location>
</feature>
<dbReference type="Pfam" id="PF03798">
    <property type="entry name" value="TRAM_LAG1_CLN8"/>
    <property type="match status" value="1"/>
</dbReference>
<dbReference type="PROSITE" id="PS50922">
    <property type="entry name" value="TLC"/>
    <property type="match status" value="1"/>
</dbReference>
<keyword evidence="4 5" id="KW-0472">Membrane</keyword>
<feature type="transmembrane region" description="Helical" evidence="6">
    <location>
        <begin position="46"/>
        <end position="68"/>
    </location>
</feature>
<comment type="subcellular location">
    <subcellularLocation>
        <location evidence="1">Membrane</location>
        <topology evidence="1">Multi-pass membrane protein</topology>
    </subcellularLocation>
</comment>
<feature type="transmembrane region" description="Helical" evidence="6">
    <location>
        <begin position="222"/>
        <end position="249"/>
    </location>
</feature>
<feature type="transmembrane region" description="Helical" evidence="6">
    <location>
        <begin position="80"/>
        <end position="99"/>
    </location>
</feature>
<dbReference type="GO" id="GO:0055088">
    <property type="term" value="P:lipid homeostasis"/>
    <property type="evidence" value="ECO:0007669"/>
    <property type="project" value="TreeGrafter"/>
</dbReference>
<comment type="caution">
    <text evidence="8">The sequence shown here is derived from an EMBL/GenBank/DDBJ whole genome shotgun (WGS) entry which is preliminary data.</text>
</comment>
<dbReference type="InterPro" id="IPR050846">
    <property type="entry name" value="TLCD"/>
</dbReference>
<dbReference type="PANTHER" id="PTHR13439">
    <property type="entry name" value="CT120 PROTEIN"/>
    <property type="match status" value="1"/>
</dbReference>
<keyword evidence="9" id="KW-1185">Reference proteome</keyword>